<evidence type="ECO:0000313" key="2">
    <source>
        <dbReference type="Proteomes" id="UP000230137"/>
    </source>
</evidence>
<dbReference type="AlphaFoldDB" id="A0A2M7W4Q2"/>
<protein>
    <submittedName>
        <fullName evidence="1">Uncharacterized protein</fullName>
    </submittedName>
</protein>
<organism evidence="1 2">
    <name type="scientific">Candidatus Berkelbacteria bacterium CG_4_10_14_0_2_um_filter_35_9_33_12</name>
    <dbReference type="NCBI Taxonomy" id="1974499"/>
    <lineage>
        <taxon>Bacteria</taxon>
        <taxon>Candidatus Berkelbacteria</taxon>
    </lineage>
</organism>
<name>A0A2M7W4Q2_9BACT</name>
<comment type="caution">
    <text evidence="1">The sequence shown here is derived from an EMBL/GenBank/DDBJ whole genome shotgun (WGS) entry which is preliminary data.</text>
</comment>
<gene>
    <name evidence="1" type="ORF">COX60_00515</name>
</gene>
<evidence type="ECO:0000313" key="1">
    <source>
        <dbReference type="EMBL" id="PJA20825.1"/>
    </source>
</evidence>
<accession>A0A2M7W4Q2</accession>
<sequence length="64" mass="7309">MRFKGIRLSLVKSRRDESEPIIRLADRWAGCIRGSQLGNLKDKNLIRKALKSQILTNISKNFPG</sequence>
<proteinExistence type="predicted"/>
<reference evidence="2" key="1">
    <citation type="submission" date="2017-09" db="EMBL/GenBank/DDBJ databases">
        <title>Depth-based differentiation of microbial function through sediment-hosted aquifers and enrichment of novel symbionts in the deep terrestrial subsurface.</title>
        <authorList>
            <person name="Probst A.J."/>
            <person name="Ladd B."/>
            <person name="Jarett J.K."/>
            <person name="Geller-Mcgrath D.E."/>
            <person name="Sieber C.M.K."/>
            <person name="Emerson J.B."/>
            <person name="Anantharaman K."/>
            <person name="Thomas B.C."/>
            <person name="Malmstrom R."/>
            <person name="Stieglmeier M."/>
            <person name="Klingl A."/>
            <person name="Woyke T."/>
            <person name="Ryan C.M."/>
            <person name="Banfield J.F."/>
        </authorList>
    </citation>
    <scope>NUCLEOTIDE SEQUENCE [LARGE SCALE GENOMIC DNA]</scope>
</reference>
<dbReference type="Proteomes" id="UP000230137">
    <property type="component" value="Unassembled WGS sequence"/>
</dbReference>
<dbReference type="EMBL" id="PFQF01000012">
    <property type="protein sequence ID" value="PJA20825.1"/>
    <property type="molecule type" value="Genomic_DNA"/>
</dbReference>